<evidence type="ECO:0000313" key="11">
    <source>
        <dbReference type="Proteomes" id="UP001500166"/>
    </source>
</evidence>
<evidence type="ECO:0000256" key="6">
    <source>
        <dbReference type="ARBA" id="ARBA00022989"/>
    </source>
</evidence>
<protein>
    <submittedName>
        <fullName evidence="10">AI-2E family transporter</fullName>
    </submittedName>
</protein>
<comment type="subcellular location">
    <subcellularLocation>
        <location evidence="1">Cell membrane</location>
        <topology evidence="1">Multi-pass membrane protein</topology>
    </subcellularLocation>
</comment>
<evidence type="ECO:0000256" key="3">
    <source>
        <dbReference type="ARBA" id="ARBA00022448"/>
    </source>
</evidence>
<keyword evidence="7 9" id="KW-0472">Membrane</keyword>
<gene>
    <name evidence="10" type="ORF">GCM10009824_05770</name>
</gene>
<dbReference type="Proteomes" id="UP001500166">
    <property type="component" value="Unassembled WGS sequence"/>
</dbReference>
<evidence type="ECO:0000256" key="4">
    <source>
        <dbReference type="ARBA" id="ARBA00022475"/>
    </source>
</evidence>
<keyword evidence="6 9" id="KW-1133">Transmembrane helix</keyword>
<evidence type="ECO:0000313" key="10">
    <source>
        <dbReference type="EMBL" id="GAA2110852.1"/>
    </source>
</evidence>
<evidence type="ECO:0000256" key="7">
    <source>
        <dbReference type="ARBA" id="ARBA00023136"/>
    </source>
</evidence>
<proteinExistence type="inferred from homology"/>
<keyword evidence="4" id="KW-1003">Cell membrane</keyword>
<dbReference type="PANTHER" id="PTHR21716:SF53">
    <property type="entry name" value="PERMEASE PERM-RELATED"/>
    <property type="match status" value="1"/>
</dbReference>
<feature type="region of interest" description="Disordered" evidence="8">
    <location>
        <begin position="424"/>
        <end position="454"/>
    </location>
</feature>
<dbReference type="Pfam" id="PF01594">
    <property type="entry name" value="AI-2E_transport"/>
    <property type="match status" value="1"/>
</dbReference>
<keyword evidence="3" id="KW-0813">Transport</keyword>
<organism evidence="10 11">
    <name type="scientific">Kocuria atrinae</name>
    <dbReference type="NCBI Taxonomy" id="592377"/>
    <lineage>
        <taxon>Bacteria</taxon>
        <taxon>Bacillati</taxon>
        <taxon>Actinomycetota</taxon>
        <taxon>Actinomycetes</taxon>
        <taxon>Micrococcales</taxon>
        <taxon>Micrococcaceae</taxon>
        <taxon>Kocuria</taxon>
    </lineage>
</organism>
<evidence type="ECO:0000256" key="2">
    <source>
        <dbReference type="ARBA" id="ARBA00009773"/>
    </source>
</evidence>
<feature type="transmembrane region" description="Helical" evidence="9">
    <location>
        <begin position="112"/>
        <end position="129"/>
    </location>
</feature>
<feature type="transmembrane region" description="Helical" evidence="9">
    <location>
        <begin position="89"/>
        <end position="106"/>
    </location>
</feature>
<name>A0ABP5J291_9MICC</name>
<keyword evidence="11" id="KW-1185">Reference proteome</keyword>
<evidence type="ECO:0000256" key="9">
    <source>
        <dbReference type="SAM" id="Phobius"/>
    </source>
</evidence>
<feature type="transmembrane region" description="Helical" evidence="9">
    <location>
        <begin position="141"/>
        <end position="163"/>
    </location>
</feature>
<feature type="transmembrane region" description="Helical" evidence="9">
    <location>
        <begin position="378"/>
        <end position="404"/>
    </location>
</feature>
<comment type="caution">
    <text evidence="10">The sequence shown here is derived from an EMBL/GenBank/DDBJ whole genome shotgun (WGS) entry which is preliminary data.</text>
</comment>
<sequence>MGAMSHRSSGDAALFLDQARAEGDIEVGEPDEGASGVDDREQAGGVEARGMSTTEVLRTDSEDPSELQPPDETPPPVNAPVNSVHVPRFLAITVGIAGLLILLAGLQGAQDIVAPIFLGLNLLIVVYPLQRWLSARMPRIAAAAIALLVVLGVLVLFTAMGAWSVAELVNELPHYQDEFARLIDESVGALATLGISTDMVESSLQGVTAGNIMSLVTPILSNVSAIMGLLATLVMGVFFLSMDSATTGRRLTRLAEDRPHIAGAMVDFAQGVRRYWVVTTVFGLIVALLDVLALQIIGVQLIWVWGILAFITNYIPNIGLVLGMIPPAILALLDDGWVAMLAVVAAYSVLNFTVQSVIQPKFTGESVGVTPTMSFLSLMFWYMILGWLGALVALPATLFLKALLVDADPNARWINALISSRKKDYLPQKPDPSGSTPTDDAEPAAGGEHVRQRA</sequence>
<evidence type="ECO:0000256" key="1">
    <source>
        <dbReference type="ARBA" id="ARBA00004651"/>
    </source>
</evidence>
<accession>A0ABP5J291</accession>
<feature type="region of interest" description="Disordered" evidence="8">
    <location>
        <begin position="1"/>
        <end position="78"/>
    </location>
</feature>
<dbReference type="PANTHER" id="PTHR21716">
    <property type="entry name" value="TRANSMEMBRANE PROTEIN"/>
    <property type="match status" value="1"/>
</dbReference>
<evidence type="ECO:0000256" key="5">
    <source>
        <dbReference type="ARBA" id="ARBA00022692"/>
    </source>
</evidence>
<feature type="transmembrane region" description="Helical" evidence="9">
    <location>
        <begin position="275"/>
        <end position="297"/>
    </location>
</feature>
<comment type="similarity">
    <text evidence="2">Belongs to the autoinducer-2 exporter (AI-2E) (TC 2.A.86) family.</text>
</comment>
<feature type="transmembrane region" description="Helical" evidence="9">
    <location>
        <begin position="219"/>
        <end position="240"/>
    </location>
</feature>
<evidence type="ECO:0000256" key="8">
    <source>
        <dbReference type="SAM" id="MobiDB-lite"/>
    </source>
</evidence>
<feature type="transmembrane region" description="Helical" evidence="9">
    <location>
        <begin position="303"/>
        <end position="325"/>
    </location>
</feature>
<dbReference type="EMBL" id="BAAAQA010000003">
    <property type="protein sequence ID" value="GAA2110852.1"/>
    <property type="molecule type" value="Genomic_DNA"/>
</dbReference>
<dbReference type="InterPro" id="IPR002549">
    <property type="entry name" value="AI-2E-like"/>
</dbReference>
<reference evidence="11" key="1">
    <citation type="journal article" date="2019" name="Int. J. Syst. Evol. Microbiol.">
        <title>The Global Catalogue of Microorganisms (GCM) 10K type strain sequencing project: providing services to taxonomists for standard genome sequencing and annotation.</title>
        <authorList>
            <consortium name="The Broad Institute Genomics Platform"/>
            <consortium name="The Broad Institute Genome Sequencing Center for Infectious Disease"/>
            <person name="Wu L."/>
            <person name="Ma J."/>
        </authorList>
    </citation>
    <scope>NUCLEOTIDE SEQUENCE [LARGE SCALE GENOMIC DNA]</scope>
    <source>
        <strain evidence="11">JCM 15914</strain>
    </source>
</reference>
<feature type="transmembrane region" description="Helical" evidence="9">
    <location>
        <begin position="337"/>
        <end position="358"/>
    </location>
</feature>
<keyword evidence="5 9" id="KW-0812">Transmembrane</keyword>